<feature type="transmembrane region" description="Helical" evidence="2">
    <location>
        <begin position="92"/>
        <end position="117"/>
    </location>
</feature>
<feature type="region of interest" description="Disordered" evidence="1">
    <location>
        <begin position="1"/>
        <end position="26"/>
    </location>
</feature>
<evidence type="ECO:0000256" key="2">
    <source>
        <dbReference type="SAM" id="Phobius"/>
    </source>
</evidence>
<keyword evidence="2" id="KW-0812">Transmembrane</keyword>
<protein>
    <recommendedName>
        <fullName evidence="5">Transmembrane protein</fullName>
    </recommendedName>
</protein>
<feature type="transmembrane region" description="Helical" evidence="2">
    <location>
        <begin position="137"/>
        <end position="162"/>
    </location>
</feature>
<feature type="transmembrane region" description="Helical" evidence="2">
    <location>
        <begin position="47"/>
        <end position="71"/>
    </location>
</feature>
<dbReference type="HOGENOM" id="CLU_449126_0_0_1"/>
<gene>
    <name evidence="3" type="ORF">K443DRAFT_676313</name>
</gene>
<keyword evidence="4" id="KW-1185">Reference proteome</keyword>
<dbReference type="EMBL" id="KN838574">
    <property type="protein sequence ID" value="KIK03994.1"/>
    <property type="molecule type" value="Genomic_DNA"/>
</dbReference>
<evidence type="ECO:0000313" key="4">
    <source>
        <dbReference type="Proteomes" id="UP000054477"/>
    </source>
</evidence>
<dbReference type="AlphaFoldDB" id="A0A0C9XQT7"/>
<accession>A0A0C9XQT7</accession>
<evidence type="ECO:0008006" key="5">
    <source>
        <dbReference type="Google" id="ProtNLM"/>
    </source>
</evidence>
<proteinExistence type="predicted"/>
<dbReference type="Proteomes" id="UP000054477">
    <property type="component" value="Unassembled WGS sequence"/>
</dbReference>
<name>A0A0C9XQT7_9AGAR</name>
<keyword evidence="2" id="KW-1133">Transmembrane helix</keyword>
<feature type="transmembrane region" description="Helical" evidence="2">
    <location>
        <begin position="183"/>
        <end position="202"/>
    </location>
</feature>
<reference evidence="3 4" key="1">
    <citation type="submission" date="2014-04" db="EMBL/GenBank/DDBJ databases">
        <authorList>
            <consortium name="DOE Joint Genome Institute"/>
            <person name="Kuo A."/>
            <person name="Kohler A."/>
            <person name="Nagy L.G."/>
            <person name="Floudas D."/>
            <person name="Copeland A."/>
            <person name="Barry K.W."/>
            <person name="Cichocki N."/>
            <person name="Veneault-Fourrey C."/>
            <person name="LaButti K."/>
            <person name="Lindquist E.A."/>
            <person name="Lipzen A."/>
            <person name="Lundell T."/>
            <person name="Morin E."/>
            <person name="Murat C."/>
            <person name="Sun H."/>
            <person name="Tunlid A."/>
            <person name="Henrissat B."/>
            <person name="Grigoriev I.V."/>
            <person name="Hibbett D.S."/>
            <person name="Martin F."/>
            <person name="Nordberg H.P."/>
            <person name="Cantor M.N."/>
            <person name="Hua S.X."/>
        </authorList>
    </citation>
    <scope>NUCLEOTIDE SEQUENCE [LARGE SCALE GENOMIC DNA]</scope>
    <source>
        <strain evidence="3 4">LaAM-08-1</strain>
    </source>
</reference>
<organism evidence="3 4">
    <name type="scientific">Laccaria amethystina LaAM-08-1</name>
    <dbReference type="NCBI Taxonomy" id="1095629"/>
    <lineage>
        <taxon>Eukaryota</taxon>
        <taxon>Fungi</taxon>
        <taxon>Dikarya</taxon>
        <taxon>Basidiomycota</taxon>
        <taxon>Agaricomycotina</taxon>
        <taxon>Agaricomycetes</taxon>
        <taxon>Agaricomycetidae</taxon>
        <taxon>Agaricales</taxon>
        <taxon>Agaricineae</taxon>
        <taxon>Hydnangiaceae</taxon>
        <taxon>Laccaria</taxon>
    </lineage>
</organism>
<dbReference type="STRING" id="1095629.A0A0C9XQT7"/>
<reference evidence="4" key="2">
    <citation type="submission" date="2015-01" db="EMBL/GenBank/DDBJ databases">
        <title>Evolutionary Origins and Diversification of the Mycorrhizal Mutualists.</title>
        <authorList>
            <consortium name="DOE Joint Genome Institute"/>
            <consortium name="Mycorrhizal Genomics Consortium"/>
            <person name="Kohler A."/>
            <person name="Kuo A."/>
            <person name="Nagy L.G."/>
            <person name="Floudas D."/>
            <person name="Copeland A."/>
            <person name="Barry K.W."/>
            <person name="Cichocki N."/>
            <person name="Veneault-Fourrey C."/>
            <person name="LaButti K."/>
            <person name="Lindquist E.A."/>
            <person name="Lipzen A."/>
            <person name="Lundell T."/>
            <person name="Morin E."/>
            <person name="Murat C."/>
            <person name="Riley R."/>
            <person name="Ohm R."/>
            <person name="Sun H."/>
            <person name="Tunlid A."/>
            <person name="Henrissat B."/>
            <person name="Grigoriev I.V."/>
            <person name="Hibbett D.S."/>
            <person name="Martin F."/>
        </authorList>
    </citation>
    <scope>NUCLEOTIDE SEQUENCE [LARGE SCALE GENOMIC DNA]</scope>
    <source>
        <strain evidence="4">LaAM-08-1</strain>
    </source>
</reference>
<evidence type="ECO:0000256" key="1">
    <source>
        <dbReference type="SAM" id="MobiDB-lite"/>
    </source>
</evidence>
<keyword evidence="2" id="KW-0472">Membrane</keyword>
<dbReference type="OrthoDB" id="3344043at2759"/>
<sequence length="608" mass="64784">MDLQPLRYSQPQMKSPQLFTEDKASNTQNPVADAQMEARRKTVTGRAILFGGLVILTVVGMILVLLSYLCVAHQCSRGSSRTLISTAPLGKVLTISQVTSHVAPVAIPLVMGLWSLHLGATWLKSSAMRGVDRPSPMQFGLLLSICTGAGLPALAAALKYMLNLNKGGSPSLPIPPMLRRTTVLLFIFLVLSYLISASDAWFHASSRAISIASTSPYLFPATFGRVINATMCDPATYNSGTVSQLTCGLLSGGSGGNARTRMEGLRAVSNSSALHRAVFTDDQTAILVPQTIPANVSYTARTIGVKSTCQTITSQCLAPSASLGYGPNAALLLKCTGSAVFNATGSQALYALDDQGNTISGYKVPSNPFHAGEVVISQAYYQAVEDQFVPNSGWFIHGSNGAWNVVFCDVTALDVQYVYSSSRFIVRESTPLSADSARHVMTLGIEGGSVMVSQQVDGAGLQTNMTYEQAYGLELSRQAIARGAFVYESTGVSTIQRELETIGTSINLVPLALLLGGMLVFCLFVLFVVVQILLSAARVPYVRLAALQLNDPLTTVHALYGPVDPASTWTDQTFKKFNAETEGDRLSVGPIPVGEYYSQFGVTKGLEG</sequence>
<feature type="compositionally biased region" description="Polar residues" evidence="1">
    <location>
        <begin position="7"/>
        <end position="18"/>
    </location>
</feature>
<evidence type="ECO:0000313" key="3">
    <source>
        <dbReference type="EMBL" id="KIK03994.1"/>
    </source>
</evidence>
<feature type="transmembrane region" description="Helical" evidence="2">
    <location>
        <begin position="511"/>
        <end position="534"/>
    </location>
</feature>